<gene>
    <name evidence="1" type="ORF">GCM10010347_25420</name>
</gene>
<dbReference type="RefSeq" id="WP_190184158.1">
    <property type="nucleotide sequence ID" value="NZ_BMVP01000003.1"/>
</dbReference>
<sequence>MDAPTPGAWLRAGISRDGGPLREDEHVVWLQSGACYADSRGFAGTTSYDGRQVTFHHEVGSPGEDVATLRPDGSGLVETGTNTDGSTFLEVWTPLDGGEGPEGSWRAGGAQTVRVGRHVVHVDAEGTGAHFELPGSGQD</sequence>
<dbReference type="Proteomes" id="UP000642673">
    <property type="component" value="Unassembled WGS sequence"/>
</dbReference>
<proteinExistence type="predicted"/>
<accession>A0ABQ3EVH5</accession>
<reference evidence="2" key="1">
    <citation type="journal article" date="2019" name="Int. J. Syst. Evol. Microbiol.">
        <title>The Global Catalogue of Microorganisms (GCM) 10K type strain sequencing project: providing services to taxonomists for standard genome sequencing and annotation.</title>
        <authorList>
            <consortium name="The Broad Institute Genomics Platform"/>
            <consortium name="The Broad Institute Genome Sequencing Center for Infectious Disease"/>
            <person name="Wu L."/>
            <person name="Ma J."/>
        </authorList>
    </citation>
    <scope>NUCLEOTIDE SEQUENCE [LARGE SCALE GENOMIC DNA]</scope>
    <source>
        <strain evidence="2">JCM 4738</strain>
    </source>
</reference>
<name>A0ABQ3EVH5_9ACTN</name>
<dbReference type="EMBL" id="BMVP01000003">
    <property type="protein sequence ID" value="GHB54112.1"/>
    <property type="molecule type" value="Genomic_DNA"/>
</dbReference>
<protein>
    <submittedName>
        <fullName evidence="1">Uncharacterized protein</fullName>
    </submittedName>
</protein>
<organism evidence="1 2">
    <name type="scientific">Streptomyces cirratus</name>
    <dbReference type="NCBI Taxonomy" id="68187"/>
    <lineage>
        <taxon>Bacteria</taxon>
        <taxon>Bacillati</taxon>
        <taxon>Actinomycetota</taxon>
        <taxon>Actinomycetes</taxon>
        <taxon>Kitasatosporales</taxon>
        <taxon>Streptomycetaceae</taxon>
        <taxon>Streptomyces</taxon>
    </lineage>
</organism>
<keyword evidence="2" id="KW-1185">Reference proteome</keyword>
<comment type="caution">
    <text evidence="1">The sequence shown here is derived from an EMBL/GenBank/DDBJ whole genome shotgun (WGS) entry which is preliminary data.</text>
</comment>
<evidence type="ECO:0000313" key="2">
    <source>
        <dbReference type="Proteomes" id="UP000642673"/>
    </source>
</evidence>
<evidence type="ECO:0000313" key="1">
    <source>
        <dbReference type="EMBL" id="GHB54112.1"/>
    </source>
</evidence>